<sequence length="125" mass="13441">MTPDESLDQHIRALEENGETVLVRRYAGIGPARAVTKEAAVLAKVKGYQPAELVGEIRQGDRHVILLNDPSAPVPAGKVALSDMLPLTDRDFLVIAGAEASIKGVDDATRRMQGQVIAFELQVRG</sequence>
<accession>A0A6P1B9L7</accession>
<evidence type="ECO:0000313" key="1">
    <source>
        <dbReference type="EMBL" id="NEU95049.1"/>
    </source>
</evidence>
<comment type="caution">
    <text evidence="1">The sequence shown here is derived from an EMBL/GenBank/DDBJ whole genome shotgun (WGS) entry which is preliminary data.</text>
</comment>
<dbReference type="AlphaFoldDB" id="A0A6P1B9L7"/>
<keyword evidence="2" id="KW-1185">Reference proteome</keyword>
<name>A0A6P1B9L7_9BRAD</name>
<proteinExistence type="predicted"/>
<protein>
    <submittedName>
        <fullName evidence="1">Uncharacterized protein</fullName>
    </submittedName>
</protein>
<gene>
    <name evidence="1" type="ORF">FNJ47_04195</name>
</gene>
<evidence type="ECO:0000313" key="2">
    <source>
        <dbReference type="Proteomes" id="UP000468531"/>
    </source>
</evidence>
<dbReference type="EMBL" id="VKHP01000009">
    <property type="protein sequence ID" value="NEU95049.1"/>
    <property type="molecule type" value="Genomic_DNA"/>
</dbReference>
<organism evidence="1 2">
    <name type="scientific">Bradyrhizobium uaiense</name>
    <dbReference type="NCBI Taxonomy" id="2594946"/>
    <lineage>
        <taxon>Bacteria</taxon>
        <taxon>Pseudomonadati</taxon>
        <taxon>Pseudomonadota</taxon>
        <taxon>Alphaproteobacteria</taxon>
        <taxon>Hyphomicrobiales</taxon>
        <taxon>Nitrobacteraceae</taxon>
        <taxon>Bradyrhizobium</taxon>
    </lineage>
</organism>
<dbReference type="Proteomes" id="UP000468531">
    <property type="component" value="Unassembled WGS sequence"/>
</dbReference>
<reference evidence="1 2" key="1">
    <citation type="journal article" date="2020" name="Arch. Microbiol.">
        <title>Bradyrhizobium uaiense sp. nov., a new highly efficient cowpea symbiont.</title>
        <authorList>
            <person name="Cabral Michel D."/>
            <person name="Azarias Guimaraes A."/>
            <person name="Martins da Costa E."/>
            <person name="Soares de Carvalho T."/>
            <person name="Balsanelli E."/>
            <person name="Willems A."/>
            <person name="Maltempi de Souza E."/>
            <person name="de Souza Moreira F.M."/>
        </authorList>
    </citation>
    <scope>NUCLEOTIDE SEQUENCE [LARGE SCALE GENOMIC DNA]</scope>
    <source>
        <strain evidence="1 2">UFLA 03-164</strain>
    </source>
</reference>
<dbReference type="RefSeq" id="WP_163150904.1">
    <property type="nucleotide sequence ID" value="NZ_VKHP01000009.1"/>
</dbReference>